<dbReference type="GO" id="GO:0046872">
    <property type="term" value="F:metal ion binding"/>
    <property type="evidence" value="ECO:0007669"/>
    <property type="project" value="UniProtKB-UniRule"/>
</dbReference>
<accession>A0A8J6YBC1</accession>
<comment type="caution">
    <text evidence="8">The sequence shown here is derived from an EMBL/GenBank/DDBJ whole genome shotgun (WGS) entry which is preliminary data.</text>
</comment>
<dbReference type="SUPFAM" id="SSF53218">
    <property type="entry name" value="Molybdenum cofactor biosynthesis proteins"/>
    <property type="match status" value="1"/>
</dbReference>
<evidence type="ECO:0000256" key="6">
    <source>
        <dbReference type="RuleBase" id="RU365090"/>
    </source>
</evidence>
<keyword evidence="6" id="KW-0460">Magnesium</keyword>
<dbReference type="SMART" id="SM00852">
    <property type="entry name" value="MoCF_biosynth"/>
    <property type="match status" value="1"/>
</dbReference>
<dbReference type="SUPFAM" id="SSF63867">
    <property type="entry name" value="MoeA C-terminal domain-like"/>
    <property type="match status" value="1"/>
</dbReference>
<dbReference type="GO" id="GO:0005829">
    <property type="term" value="C:cytosol"/>
    <property type="evidence" value="ECO:0007669"/>
    <property type="project" value="TreeGrafter"/>
</dbReference>
<dbReference type="Pfam" id="PF00994">
    <property type="entry name" value="MoCF_biosynth"/>
    <property type="match status" value="1"/>
</dbReference>
<comment type="similarity">
    <text evidence="3 6">Belongs to the MoeA family.</text>
</comment>
<gene>
    <name evidence="8" type="ORF">IFJ97_04325</name>
</gene>
<dbReference type="InterPro" id="IPR001453">
    <property type="entry name" value="MoaB/Mog_dom"/>
</dbReference>
<evidence type="ECO:0000256" key="1">
    <source>
        <dbReference type="ARBA" id="ARBA00002901"/>
    </source>
</evidence>
<dbReference type="NCBIfam" id="TIGR00177">
    <property type="entry name" value="molyb_syn"/>
    <property type="match status" value="1"/>
</dbReference>
<keyword evidence="6" id="KW-0479">Metal-binding</keyword>
<evidence type="ECO:0000256" key="4">
    <source>
        <dbReference type="ARBA" id="ARBA00023150"/>
    </source>
</evidence>
<evidence type="ECO:0000313" key="9">
    <source>
        <dbReference type="Proteomes" id="UP000598633"/>
    </source>
</evidence>
<dbReference type="EC" id="2.10.1.1" evidence="6"/>
<name>A0A8J6YBC1_9BACT</name>
<proteinExistence type="inferred from homology"/>
<dbReference type="CDD" id="cd00887">
    <property type="entry name" value="MoeA"/>
    <property type="match status" value="1"/>
</dbReference>
<dbReference type="Proteomes" id="UP000598633">
    <property type="component" value="Unassembled WGS sequence"/>
</dbReference>
<dbReference type="Gene3D" id="3.40.980.10">
    <property type="entry name" value="MoaB/Mog-like domain"/>
    <property type="match status" value="1"/>
</dbReference>
<dbReference type="AlphaFoldDB" id="A0A8J6YBC1"/>
<dbReference type="SUPFAM" id="SSF63882">
    <property type="entry name" value="MoeA N-terminal region -like"/>
    <property type="match status" value="1"/>
</dbReference>
<keyword evidence="4 6" id="KW-0501">Molybdenum cofactor biosynthesis</keyword>
<evidence type="ECO:0000256" key="2">
    <source>
        <dbReference type="ARBA" id="ARBA00005046"/>
    </source>
</evidence>
<dbReference type="UniPathway" id="UPA00344"/>
<dbReference type="GO" id="GO:0006777">
    <property type="term" value="P:Mo-molybdopterin cofactor biosynthetic process"/>
    <property type="evidence" value="ECO:0007669"/>
    <property type="project" value="UniProtKB-UniRule"/>
</dbReference>
<dbReference type="EMBL" id="JACXWA010000069">
    <property type="protein sequence ID" value="MBD3870565.1"/>
    <property type="molecule type" value="Genomic_DNA"/>
</dbReference>
<evidence type="ECO:0000313" key="8">
    <source>
        <dbReference type="EMBL" id="MBD3870565.1"/>
    </source>
</evidence>
<evidence type="ECO:0000256" key="3">
    <source>
        <dbReference type="ARBA" id="ARBA00010763"/>
    </source>
</evidence>
<dbReference type="Gene3D" id="2.40.340.10">
    <property type="entry name" value="MoeA, C-terminal, domain IV"/>
    <property type="match status" value="1"/>
</dbReference>
<dbReference type="InterPro" id="IPR036688">
    <property type="entry name" value="MoeA_C_domain_IV_sf"/>
</dbReference>
<feature type="domain" description="MoaB/Mog" evidence="7">
    <location>
        <begin position="185"/>
        <end position="325"/>
    </location>
</feature>
<dbReference type="Pfam" id="PF03453">
    <property type="entry name" value="MoeA_N"/>
    <property type="match status" value="1"/>
</dbReference>
<dbReference type="PANTHER" id="PTHR10192:SF5">
    <property type="entry name" value="GEPHYRIN"/>
    <property type="match status" value="1"/>
</dbReference>
<comment type="catalytic activity">
    <reaction evidence="5">
        <text>adenylyl-molybdopterin + molybdate = Mo-molybdopterin + AMP + H(+)</text>
        <dbReference type="Rhea" id="RHEA:35047"/>
        <dbReference type="ChEBI" id="CHEBI:15378"/>
        <dbReference type="ChEBI" id="CHEBI:36264"/>
        <dbReference type="ChEBI" id="CHEBI:62727"/>
        <dbReference type="ChEBI" id="CHEBI:71302"/>
        <dbReference type="ChEBI" id="CHEBI:456215"/>
        <dbReference type="EC" id="2.10.1.1"/>
    </reaction>
</comment>
<dbReference type="Gene3D" id="2.170.190.11">
    <property type="entry name" value="Molybdopterin biosynthesis moea protein, domain 3"/>
    <property type="match status" value="1"/>
</dbReference>
<dbReference type="InterPro" id="IPR038987">
    <property type="entry name" value="MoeA-like"/>
</dbReference>
<dbReference type="Pfam" id="PF03454">
    <property type="entry name" value="MoeA_C"/>
    <property type="match status" value="1"/>
</dbReference>
<dbReference type="InterPro" id="IPR005111">
    <property type="entry name" value="MoeA_C_domain_IV"/>
</dbReference>
<comment type="cofactor">
    <cofactor evidence="6">
        <name>Mg(2+)</name>
        <dbReference type="ChEBI" id="CHEBI:18420"/>
    </cofactor>
</comment>
<reference evidence="8 9" key="1">
    <citation type="submission" date="2020-08" db="EMBL/GenBank/DDBJ databases">
        <title>Acidobacteriota in marine sediments use diverse sulfur dissimilation pathways.</title>
        <authorList>
            <person name="Wasmund K."/>
        </authorList>
    </citation>
    <scope>NUCLEOTIDE SEQUENCE [LARGE SCALE GENOMIC DNA]</scope>
    <source>
        <strain evidence="8">MAG AM3-A</strain>
    </source>
</reference>
<organism evidence="8 9">
    <name type="scientific">Candidatus Sulfomarinibacter kjeldsenii</name>
    <dbReference type="NCBI Taxonomy" id="2885994"/>
    <lineage>
        <taxon>Bacteria</taxon>
        <taxon>Pseudomonadati</taxon>
        <taxon>Acidobacteriota</taxon>
        <taxon>Thermoanaerobaculia</taxon>
        <taxon>Thermoanaerobaculales</taxon>
        <taxon>Candidatus Sulfomarinibacteraceae</taxon>
        <taxon>Candidatus Sulfomarinibacter</taxon>
    </lineage>
</organism>
<protein>
    <recommendedName>
        <fullName evidence="6">Molybdopterin molybdenumtransferase</fullName>
        <ecNumber evidence="6">2.10.1.1</ecNumber>
    </recommendedName>
</protein>
<dbReference type="InterPro" id="IPR005110">
    <property type="entry name" value="MoeA_linker/N"/>
</dbReference>
<dbReference type="PANTHER" id="PTHR10192">
    <property type="entry name" value="MOLYBDOPTERIN BIOSYNTHESIS PROTEIN"/>
    <property type="match status" value="1"/>
</dbReference>
<dbReference type="Gene3D" id="3.90.105.10">
    <property type="entry name" value="Molybdopterin biosynthesis moea protein, domain 2"/>
    <property type="match status" value="1"/>
</dbReference>
<evidence type="ECO:0000259" key="7">
    <source>
        <dbReference type="SMART" id="SM00852"/>
    </source>
</evidence>
<dbReference type="GO" id="GO:0061599">
    <property type="term" value="F:molybdopterin molybdotransferase activity"/>
    <property type="evidence" value="ECO:0007669"/>
    <property type="project" value="UniProtKB-UniRule"/>
</dbReference>
<evidence type="ECO:0000256" key="5">
    <source>
        <dbReference type="ARBA" id="ARBA00047317"/>
    </source>
</evidence>
<keyword evidence="6" id="KW-0808">Transferase</keyword>
<dbReference type="InterPro" id="IPR036425">
    <property type="entry name" value="MoaB/Mog-like_dom_sf"/>
</dbReference>
<dbReference type="InterPro" id="IPR036135">
    <property type="entry name" value="MoeA_linker/N_sf"/>
</dbReference>
<dbReference type="NCBIfam" id="NF045515">
    <property type="entry name" value="Glp_gephyrin"/>
    <property type="match status" value="1"/>
</dbReference>
<comment type="function">
    <text evidence="1 6">Catalyzes the insertion of molybdate into adenylated molybdopterin with the concomitant release of AMP.</text>
</comment>
<keyword evidence="6" id="KW-0500">Molybdenum</keyword>
<sequence>MASQHKSSHDLLPFDSAWPMVAQRISLLPRERAELLVAVGRVLRADGNAAWDLPMADNSAMDGFAVRSADTGSQARLRLLAGDAYAGSGSPPFVELGTAVAIGTGGLLPPGADAVLPKEQARREGDSVVAIQPSKAGDHVRRAGEELRAGEVVVPAGERLGPLHIAALAASGVTEVEVSRRPRVCVLTSGNEVVPAGTSVRKGQVVDSNGPLLRLLIERLLGTPVTAAPSLEDNAPALRHAFADALDEAEVLVVTGGVSVGDRDLVKQVLEEEFGVERVFWRVAQKPGKPIYAGCRGNTWVIGLPGNPAAVAAMWHVLVRPMLLALMGATTAQLPRISVRLASEVRPNAIRTHLRWCRIVWRNGEIWAEALGRSGSHMLSTVPRADLLAIIPPGSDRLPEGTQVEAIALARD</sequence>
<comment type="pathway">
    <text evidence="2 6">Cofactor biosynthesis; molybdopterin biosynthesis.</text>
</comment>